<dbReference type="GO" id="GO:0017004">
    <property type="term" value="P:cytochrome complex assembly"/>
    <property type="evidence" value="ECO:0007669"/>
    <property type="project" value="UniProtKB-KW"/>
</dbReference>
<dbReference type="OrthoDB" id="9794828at2"/>
<accession>C9LX59</accession>
<dbReference type="Proteomes" id="UP000011124">
    <property type="component" value="Chromosome"/>
</dbReference>
<dbReference type="EMBL" id="ACKP02000048">
    <property type="protein sequence ID" value="EEX76536.1"/>
    <property type="molecule type" value="Genomic_DNA"/>
</dbReference>
<organism evidence="6 7">
    <name type="scientific">Selenomonas sputigena (strain ATCC 35185 / DSM 20758 / CCUG 44933 / VPI D19B-28)</name>
    <dbReference type="NCBI Taxonomy" id="546271"/>
    <lineage>
        <taxon>Bacteria</taxon>
        <taxon>Bacillati</taxon>
        <taxon>Bacillota</taxon>
        <taxon>Negativicutes</taxon>
        <taxon>Selenomonadales</taxon>
        <taxon>Selenomonadaceae</taxon>
        <taxon>Selenomonas</taxon>
    </lineage>
</organism>
<keyword evidence="4" id="KW-0472">Membrane</keyword>
<reference evidence="6 7" key="1">
    <citation type="submission" date="2009-09" db="EMBL/GenBank/DDBJ databases">
        <authorList>
            <person name="Weinstock G."/>
            <person name="Sodergren E."/>
            <person name="Clifton S."/>
            <person name="Fulton L."/>
            <person name="Fulton B."/>
            <person name="Courtney L."/>
            <person name="Fronick C."/>
            <person name="Harrison M."/>
            <person name="Strong C."/>
            <person name="Farmer C."/>
            <person name="Delahaunty K."/>
            <person name="Markovic C."/>
            <person name="Hall O."/>
            <person name="Minx P."/>
            <person name="Tomlinson C."/>
            <person name="Mitreva M."/>
            <person name="Nelson J."/>
            <person name="Hou S."/>
            <person name="Wollam A."/>
            <person name="Pepin K.H."/>
            <person name="Johnson M."/>
            <person name="Bhonagiri V."/>
            <person name="Nash W.E."/>
            <person name="Warren W."/>
            <person name="Chinwalla A."/>
            <person name="Mardis E.R."/>
            <person name="Wilson R.K."/>
        </authorList>
    </citation>
    <scope>NUCLEOTIDE SEQUENCE [LARGE SCALE GENOMIC DNA]</scope>
    <source>
        <strain evidence="6">ATCC 35185</strain>
        <strain evidence="7">ATCC 35185 / DSM 20758 / VPI D19B-28</strain>
    </source>
</reference>
<evidence type="ECO:0000313" key="8">
    <source>
        <dbReference type="Proteomes" id="UP000011124"/>
    </source>
</evidence>
<dbReference type="GO" id="GO:0005886">
    <property type="term" value="C:plasma membrane"/>
    <property type="evidence" value="ECO:0007669"/>
    <property type="project" value="InterPro"/>
</dbReference>
<keyword evidence="2" id="KW-0349">Heme</keyword>
<evidence type="ECO:0000256" key="3">
    <source>
        <dbReference type="ARBA" id="ARBA00022748"/>
    </source>
</evidence>
<keyword evidence="2" id="KW-0408">Iron</keyword>
<dbReference type="KEGG" id="ssg:Selsp_0605"/>
<dbReference type="SUPFAM" id="SSF82093">
    <property type="entry name" value="Heme chaperone CcmE"/>
    <property type="match status" value="1"/>
</dbReference>
<sequence length="124" mass="13517">MKKSYVLFGLIALFVLYAGWAFADSITPYVDIAEARSAHGSVQVKGLLDPDAPAPAQKGKDFVFGLVDESGEKMEVHYHGTEPDQFRSAHHIVAVGSYKDGAFEADRLLIKCPSKYEKIKGGSL</sequence>
<dbReference type="GO" id="GO:0017003">
    <property type="term" value="P:protein-heme linkage"/>
    <property type="evidence" value="ECO:0007669"/>
    <property type="project" value="InterPro"/>
</dbReference>
<evidence type="ECO:0000313" key="6">
    <source>
        <dbReference type="EMBL" id="EEX76536.1"/>
    </source>
</evidence>
<dbReference type="Proteomes" id="UP000003505">
    <property type="component" value="Unassembled WGS sequence"/>
</dbReference>
<proteinExistence type="predicted"/>
<keyword evidence="2" id="KW-0479">Metal-binding</keyword>
<dbReference type="HOGENOM" id="CLU_079503_3_3_9"/>
<keyword evidence="8" id="KW-1185">Reference proteome</keyword>
<dbReference type="InterPro" id="IPR004329">
    <property type="entry name" value="CcmE"/>
</dbReference>
<evidence type="ECO:0000313" key="5">
    <source>
        <dbReference type="EMBL" id="AEB99576.1"/>
    </source>
</evidence>
<dbReference type="STRING" id="546271.Selsp_0605"/>
<dbReference type="RefSeq" id="WP_006193386.1">
    <property type="nucleotide sequence ID" value="NC_015437.1"/>
</dbReference>
<name>C9LX59_SELS3</name>
<comment type="subcellular location">
    <subcellularLocation>
        <location evidence="1">Membrane</location>
    </subcellularLocation>
</comment>
<evidence type="ECO:0000256" key="2">
    <source>
        <dbReference type="ARBA" id="ARBA00022617"/>
    </source>
</evidence>
<dbReference type="Pfam" id="PF03100">
    <property type="entry name" value="CcmE"/>
    <property type="match status" value="1"/>
</dbReference>
<dbReference type="AlphaFoldDB" id="C9LX59"/>
<evidence type="ECO:0000256" key="1">
    <source>
        <dbReference type="ARBA" id="ARBA00004370"/>
    </source>
</evidence>
<dbReference type="GO" id="GO:0020037">
    <property type="term" value="F:heme binding"/>
    <property type="evidence" value="ECO:0007669"/>
    <property type="project" value="InterPro"/>
</dbReference>
<dbReference type="eggNOG" id="COG2332">
    <property type="taxonomic scope" value="Bacteria"/>
</dbReference>
<gene>
    <name evidence="5" type="ordered locus">Selsp_0605</name>
    <name evidence="6" type="ORF">SELSPUOL_02062</name>
</gene>
<keyword evidence="3" id="KW-0201">Cytochrome c-type biogenesis</keyword>
<dbReference type="EMBL" id="CP002637">
    <property type="protein sequence ID" value="AEB99576.1"/>
    <property type="molecule type" value="Genomic_DNA"/>
</dbReference>
<dbReference type="InterPro" id="IPR036127">
    <property type="entry name" value="CcmE-like_sf"/>
</dbReference>
<dbReference type="InterPro" id="IPR012340">
    <property type="entry name" value="NA-bd_OB-fold"/>
</dbReference>
<dbReference type="Gene3D" id="2.40.50.140">
    <property type="entry name" value="Nucleic acid-binding proteins"/>
    <property type="match status" value="1"/>
</dbReference>
<reference evidence="5 8" key="2">
    <citation type="submission" date="2011-04" db="EMBL/GenBank/DDBJ databases">
        <title>The complete genome of Selenomonas sputigena DSM 20758.</title>
        <authorList>
            <consortium name="US DOE Joint Genome Institute (JGI-PGF)"/>
            <person name="Lucas S."/>
            <person name="Copeland A."/>
            <person name="Lapidus A."/>
            <person name="Bruce D."/>
            <person name="Goodwin L."/>
            <person name="Pitluck S."/>
            <person name="Peters L."/>
            <person name="Kyrpides N."/>
            <person name="Mavromatis K."/>
            <person name="Ivanova N."/>
            <person name="Ovchinnikova G."/>
            <person name="Teshima H."/>
            <person name="Detter J.C."/>
            <person name="Tapia R."/>
            <person name="Han C."/>
            <person name="Land M."/>
            <person name="Hauser L."/>
            <person name="Markowitz V."/>
            <person name="Cheng J.-F."/>
            <person name="Hugenholtz P."/>
            <person name="Woyke T."/>
            <person name="Wu D."/>
            <person name="Gronow S."/>
            <person name="Wellnitz S."/>
            <person name="Schneider S."/>
            <person name="Klenk H.-P."/>
            <person name="Eisen J.A."/>
        </authorList>
    </citation>
    <scope>NUCLEOTIDE SEQUENCE [LARGE SCALE GENOMIC DNA]</scope>
    <source>
        <strain evidence="5">ATCC 35185</strain>
        <strain evidence="8">ATCC 35185 / DSM 20758 / VPI D19B-28</strain>
    </source>
</reference>
<evidence type="ECO:0000313" key="7">
    <source>
        <dbReference type="Proteomes" id="UP000003505"/>
    </source>
</evidence>
<evidence type="ECO:0000256" key="4">
    <source>
        <dbReference type="ARBA" id="ARBA00023136"/>
    </source>
</evidence>
<protein>
    <submittedName>
        <fullName evidence="5">CcmE/CycJ protein</fullName>
    </submittedName>
</protein>